<protein>
    <submittedName>
        <fullName evidence="3">TolC family protein</fullName>
    </submittedName>
</protein>
<reference evidence="3 4" key="1">
    <citation type="submission" date="2020-10" db="EMBL/GenBank/DDBJ databases">
        <title>Phylogeny of dyella-like bacteria.</title>
        <authorList>
            <person name="Fu J."/>
        </authorList>
    </citation>
    <scope>NUCLEOTIDE SEQUENCE [LARGE SCALE GENOMIC DNA]</scope>
    <source>
        <strain evidence="3 4">BB4</strain>
    </source>
</reference>
<keyword evidence="4" id="KW-1185">Reference proteome</keyword>
<evidence type="ECO:0000313" key="4">
    <source>
        <dbReference type="Proteomes" id="UP001620408"/>
    </source>
</evidence>
<keyword evidence="2" id="KW-0175">Coiled coil</keyword>
<dbReference type="RefSeq" id="WP_379986496.1">
    <property type="nucleotide sequence ID" value="NZ_JADIKD010000010.1"/>
</dbReference>
<gene>
    <name evidence="3" type="ORF">ISS97_11700</name>
</gene>
<dbReference type="InterPro" id="IPR003423">
    <property type="entry name" value="OMP_efflux"/>
</dbReference>
<accession>A0ABW8K847</accession>
<dbReference type="Proteomes" id="UP001620408">
    <property type="component" value="Unassembled WGS sequence"/>
</dbReference>
<organism evidence="3 4">
    <name type="scientific">Dyella koreensis</name>
    <dbReference type="NCBI Taxonomy" id="311235"/>
    <lineage>
        <taxon>Bacteria</taxon>
        <taxon>Pseudomonadati</taxon>
        <taxon>Pseudomonadota</taxon>
        <taxon>Gammaproteobacteria</taxon>
        <taxon>Lysobacterales</taxon>
        <taxon>Rhodanobacteraceae</taxon>
        <taxon>Dyella</taxon>
    </lineage>
</organism>
<evidence type="ECO:0000256" key="1">
    <source>
        <dbReference type="ARBA" id="ARBA00007613"/>
    </source>
</evidence>
<sequence>MFSRLYGVRTYGVRHTRWLPWAATLFLTLPAWADNSVALTLDAATRQAVERAPLLEARRAQSESARQEAARAGALPDPQLTVGIDNLAIQGPGAYTAGGDSMTMRTVGISQVLPSHTKRLAQKTMGAASADLAAATELMTHLSIQQQVADAWVGAWGAHHEVRMLQMLRRAWAQDVAVAQARLRGGTGSAADVLAARMEALDLENRIDEADAREAQARASLTRWLGTSTDQPLADAPDFSLLPHSESDLLAGLDRQGNLLGWPARERAAEAALAVAKADKRPEWSLGMSYGSRTRGLSDMVSLQVGVSLPLFTRNRQDRGVFARTADLDAVHAEHEDARRQQTEAIQAAWAQWQSLGQQVRRHRDELLPLAEDRAALALAAYRGGADIQPLLQARRDEIAHHADYARMQTEYGRAWAALAYLMPEGVLP</sequence>
<dbReference type="PANTHER" id="PTHR30203">
    <property type="entry name" value="OUTER MEMBRANE CATION EFFLUX PROTEIN"/>
    <property type="match status" value="1"/>
</dbReference>
<dbReference type="Pfam" id="PF02321">
    <property type="entry name" value="OEP"/>
    <property type="match status" value="2"/>
</dbReference>
<dbReference type="EMBL" id="JADIKD010000010">
    <property type="protein sequence ID" value="MFK2917928.1"/>
    <property type="molecule type" value="Genomic_DNA"/>
</dbReference>
<dbReference type="Gene3D" id="1.20.1600.10">
    <property type="entry name" value="Outer membrane efflux proteins (OEP)"/>
    <property type="match status" value="1"/>
</dbReference>
<dbReference type="PANTHER" id="PTHR30203:SF24">
    <property type="entry name" value="BLR4935 PROTEIN"/>
    <property type="match status" value="1"/>
</dbReference>
<name>A0ABW8K847_9GAMM</name>
<feature type="coiled-coil region" evidence="2">
    <location>
        <begin position="193"/>
        <end position="220"/>
    </location>
</feature>
<comment type="caution">
    <text evidence="3">The sequence shown here is derived from an EMBL/GenBank/DDBJ whole genome shotgun (WGS) entry which is preliminary data.</text>
</comment>
<proteinExistence type="inferred from homology"/>
<dbReference type="SUPFAM" id="SSF56954">
    <property type="entry name" value="Outer membrane efflux proteins (OEP)"/>
    <property type="match status" value="1"/>
</dbReference>
<comment type="similarity">
    <text evidence="1">Belongs to the outer membrane factor (OMF) (TC 1.B.17) family.</text>
</comment>
<evidence type="ECO:0000313" key="3">
    <source>
        <dbReference type="EMBL" id="MFK2917928.1"/>
    </source>
</evidence>
<dbReference type="InterPro" id="IPR010131">
    <property type="entry name" value="MdtP/NodT-like"/>
</dbReference>
<evidence type="ECO:0000256" key="2">
    <source>
        <dbReference type="SAM" id="Coils"/>
    </source>
</evidence>